<accession>A0ACC2MR49</accession>
<dbReference type="Proteomes" id="UP001234297">
    <property type="component" value="Chromosome 1"/>
</dbReference>
<organism evidence="1 2">
    <name type="scientific">Persea americana</name>
    <name type="common">Avocado</name>
    <dbReference type="NCBI Taxonomy" id="3435"/>
    <lineage>
        <taxon>Eukaryota</taxon>
        <taxon>Viridiplantae</taxon>
        <taxon>Streptophyta</taxon>
        <taxon>Embryophyta</taxon>
        <taxon>Tracheophyta</taxon>
        <taxon>Spermatophyta</taxon>
        <taxon>Magnoliopsida</taxon>
        <taxon>Magnoliidae</taxon>
        <taxon>Laurales</taxon>
        <taxon>Lauraceae</taxon>
        <taxon>Persea</taxon>
    </lineage>
</organism>
<sequence>MLRFGSSLDQTNKPEDGCNCSSQARLLRRTVAKHSVVVHLHRKAVPYRLLGMFATYPTFPVFLLSEGRKAGNCSFTADGNGRKAAISRYPPLGQEECWKCSFTADESSGKAAIARFPPLGVEEDWKMRVCRRCRLRFGSSLDQTNKPEDGCNCSSQARLLRRTVAKHSVVVHLHRKAVPYRLLGMFATYPTFPVFLLSEGRKAGNCSFTADGNGRKAAISRYPPLGQEECWKCSFTADESSGKAAIARFPPLGVEEDWKMRVCRRCRLRFGSSLDQTNKPEGGCNCSSQARLLRRTVAKHSVVVHLHRKAVPYRLLGMFATYPTFPVFLLSEGRKAGNCSFTADGNGRKAAISRYPPLGQEECWKCSFTADESSGKAAIARFPPLGVEEDWKMRVCRRCRLRFGSSLDQTNKPEGGCNCSSQARLLRRTVAKHSVVVHLHRKAVPYRLLGMFATYPTFPVFLLSEGRKAGNCSFTADGNGRKAAISRYPPLGQEECWKCSFTADESSGKAAIARFPPLGVEEDWKMRVCRRCRLRFGSSLDQTNKPEDGCNCSSQARLLRRTVAKHSVVVHLHRKAVPYRLLGMFATYPTFPVFLLSEGRKAGNCSFTADGNGRKAAISRYPPLGQEECWKCSFTADESSGKAAIARFPPLGVEEDWKMRVCRRCRLRFGSSLDQTNKPEDGCNCSSQARLLRRTVAKHSVVVHLHRKAVPYRLLGMFATYPTFPVFLLSEGRKAGNCSFTADGNGRKAAISRYPPLGQEECWKCSFTADESSGKAAIARFPPLGVEEDWKMRVCRRCRLRFGSSLDQTNKPEGGCNCSSQARLLRRTVAKHSVVVHLHRKAVPYRLLGMFATYPTFPVFLLSEGRKAGNCSFTADGNGRKAAISRYPPLGQEECWKCSFTADESSGKAAIARFPPLGVEEDWKMRVCRRCRLRFGSSLDQTNKPEGGCNCSSQARLLRRTVAKHSVVVHLHRKAVPYRLLGMFATYPTFPVFLLSEGRKAGNCSFTADGNGRKAAISRYPPLGQEECWKCSFTADESSGKAAIARFPPLGVEEDWKMRVCRRCRLRFGSSLDQTNKPEGGCNCSSQARLLRRTVAKHSVVVHLHRKAVPYRLLGMFATYPTFPVFLLSEGRKAGNCSFTADGNGRKAAISRYPPLGQEECWKCSFTADESSGKAAIARFPPLGVEEDWKMRVCRRCRLRFGSSLDQTNKPEDGCNCSSQARLLRRTVAKHSVVVHLHRKAVPYRLLGMFATYPTFPVFLLSEGRKAGNCSFTADGNGRKAPISRFPPLGQEESWKCSFTADESSGKAAIARFPPLGVEEDWKMRVCRRCRQRFGSSLDQTNKPEDGCNCSSQARLLRRTVAKHSVVVHLHRKAVPYRLLGMFATYPTFPVFLLSEGRKAGNCSFTADGNGRKAPISRFPPLGQEESWKCSFTADESSGKAAIARFPPLGVEEDWKMRVCRRCRQRFGSSLDQTNKPEDGCNCSSQARLLRRTVAKHSVVVHLHRKAVPYRLLGMFATYPTFPVFLLSEGRKAGNCSFTADGNGRKAAISRYPPLGQEECWKCSFTADESSGKAAIARFPPLGVEEDWKMRVCRRCRLRFGSSLDQTNKPEDGCNCSSQARLLRRTVAKHSVVVHLHRKAVPYRLLGMFATYPTFPVFLLSEGRKAGNCSFTADGNGRKAAISRYPPLGQEECWKCSFTADESSGKAAIARFPPLGVEEDWKMRVCRRCRLRFGSSLDQTNKPEDGCNCSSQARLLRRTVAKHSVVVHLHRKAVPYRLLGMFATYPTFPVFLLSEGRKAGNCSFTADGNGRKAAISRYPPLGQEECWKCSFTADESSGKAAIARFPPLGVEEDWKMRVCRRCRLRFGSSLDQTNKPEDGCNCSSQARLLRRTVAKHSVVVHLHRKAVPYRLLGMFATYPTFPVFLLSEGRKAGNCSFTADGNGRKAAISRYPPLGQEECWKCSFTADESSGKAAIARFPPLGVEEDWKMRVCRRCRLR</sequence>
<comment type="caution">
    <text evidence="1">The sequence shown here is derived from an EMBL/GenBank/DDBJ whole genome shotgun (WGS) entry which is preliminary data.</text>
</comment>
<proteinExistence type="predicted"/>
<keyword evidence="2" id="KW-1185">Reference proteome</keyword>
<name>A0ACC2MR49_PERAE</name>
<protein>
    <submittedName>
        <fullName evidence="1">Uncharacterized protein</fullName>
    </submittedName>
</protein>
<gene>
    <name evidence="1" type="ORF">MRB53_001229</name>
</gene>
<evidence type="ECO:0000313" key="1">
    <source>
        <dbReference type="EMBL" id="KAJ8648206.1"/>
    </source>
</evidence>
<dbReference type="EMBL" id="CM056809">
    <property type="protein sequence ID" value="KAJ8648206.1"/>
    <property type="molecule type" value="Genomic_DNA"/>
</dbReference>
<evidence type="ECO:0000313" key="2">
    <source>
        <dbReference type="Proteomes" id="UP001234297"/>
    </source>
</evidence>
<reference evidence="1 2" key="1">
    <citation type="journal article" date="2022" name="Hortic Res">
        <title>A haplotype resolved chromosomal level avocado genome allows analysis of novel avocado genes.</title>
        <authorList>
            <person name="Nath O."/>
            <person name="Fletcher S.J."/>
            <person name="Hayward A."/>
            <person name="Shaw L.M."/>
            <person name="Masouleh A.K."/>
            <person name="Furtado A."/>
            <person name="Henry R.J."/>
            <person name="Mitter N."/>
        </authorList>
    </citation>
    <scope>NUCLEOTIDE SEQUENCE [LARGE SCALE GENOMIC DNA]</scope>
    <source>
        <strain evidence="2">cv. Hass</strain>
    </source>
</reference>